<dbReference type="CDD" id="cd00867">
    <property type="entry name" value="Trans_IPPS"/>
    <property type="match status" value="1"/>
</dbReference>
<evidence type="ECO:0000256" key="6">
    <source>
        <dbReference type="RuleBase" id="RU004466"/>
    </source>
</evidence>
<dbReference type="PANTHER" id="PTHR12001:SF69">
    <property type="entry name" value="ALL TRANS-POLYPRENYL-DIPHOSPHATE SYNTHASE PDSS1"/>
    <property type="match status" value="1"/>
</dbReference>
<dbReference type="InterPro" id="IPR008949">
    <property type="entry name" value="Isoprenoid_synthase_dom_sf"/>
</dbReference>
<comment type="cofactor">
    <cofactor evidence="1">
        <name>Mg(2+)</name>
        <dbReference type="ChEBI" id="CHEBI:18420"/>
    </cofactor>
</comment>
<evidence type="ECO:0000256" key="4">
    <source>
        <dbReference type="ARBA" id="ARBA00022723"/>
    </source>
</evidence>
<reference evidence="8" key="1">
    <citation type="submission" date="2016-11" db="EMBL/GenBank/DDBJ databases">
        <authorList>
            <person name="Varghese N."/>
            <person name="Submissions S."/>
        </authorList>
    </citation>
    <scope>NUCLEOTIDE SEQUENCE [LARGE SCALE GENOMIC DNA]</scope>
    <source>
        <strain evidence="8">DSM 11792</strain>
    </source>
</reference>
<evidence type="ECO:0000313" key="7">
    <source>
        <dbReference type="EMBL" id="SHF36452.1"/>
    </source>
</evidence>
<dbReference type="RefSeq" id="WP_073165890.1">
    <property type="nucleotide sequence ID" value="NZ_FQUW01000025.1"/>
</dbReference>
<keyword evidence="5" id="KW-0460">Magnesium</keyword>
<gene>
    <name evidence="7" type="ORF">SAMN02745218_02061</name>
</gene>
<dbReference type="Proteomes" id="UP000184196">
    <property type="component" value="Unassembled WGS sequence"/>
</dbReference>
<dbReference type="OrthoDB" id="1795180at2"/>
<keyword evidence="4" id="KW-0479">Metal-binding</keyword>
<dbReference type="GO" id="GO:0008299">
    <property type="term" value="P:isoprenoid biosynthetic process"/>
    <property type="evidence" value="ECO:0007669"/>
    <property type="project" value="InterPro"/>
</dbReference>
<keyword evidence="3 6" id="KW-0808">Transferase</keyword>
<accession>A0A1M5B2P1</accession>
<dbReference type="Gene3D" id="1.10.600.10">
    <property type="entry name" value="Farnesyl Diphosphate Synthase"/>
    <property type="match status" value="1"/>
</dbReference>
<dbReference type="InterPro" id="IPR000092">
    <property type="entry name" value="Polyprenyl_synt"/>
</dbReference>
<evidence type="ECO:0000256" key="3">
    <source>
        <dbReference type="ARBA" id="ARBA00022679"/>
    </source>
</evidence>
<evidence type="ECO:0000256" key="5">
    <source>
        <dbReference type="ARBA" id="ARBA00022842"/>
    </source>
</evidence>
<dbReference type="GO" id="GO:0004659">
    <property type="term" value="F:prenyltransferase activity"/>
    <property type="evidence" value="ECO:0007669"/>
    <property type="project" value="InterPro"/>
</dbReference>
<proteinExistence type="inferred from homology"/>
<keyword evidence="8" id="KW-1185">Reference proteome</keyword>
<organism evidence="7 8">
    <name type="scientific">Desulfofundulus australicus DSM 11792</name>
    <dbReference type="NCBI Taxonomy" id="1121425"/>
    <lineage>
        <taxon>Bacteria</taxon>
        <taxon>Bacillati</taxon>
        <taxon>Bacillota</taxon>
        <taxon>Clostridia</taxon>
        <taxon>Eubacteriales</taxon>
        <taxon>Peptococcaceae</taxon>
        <taxon>Desulfofundulus</taxon>
    </lineage>
</organism>
<dbReference type="Pfam" id="PF00348">
    <property type="entry name" value="polyprenyl_synt"/>
    <property type="match status" value="1"/>
</dbReference>
<dbReference type="EMBL" id="FQUW01000025">
    <property type="protein sequence ID" value="SHF36452.1"/>
    <property type="molecule type" value="Genomic_DNA"/>
</dbReference>
<evidence type="ECO:0000256" key="1">
    <source>
        <dbReference type="ARBA" id="ARBA00001946"/>
    </source>
</evidence>
<protein>
    <submittedName>
        <fullName evidence="7">Polyprenyl synthetase</fullName>
    </submittedName>
</protein>
<dbReference type="AlphaFoldDB" id="A0A1M5B2P1"/>
<sequence length="250" mass="27873">MFDRVLAPIKTELQQAQNILARSCQIRNIYLSRFTRPVADSIHNFIRPALVLLSARLFAPLNMQAVALAAVIQLIYLATCLHRNVQENTVSGSPRDGYQFPVLVGDYFYSCFFTCLCEHGIIKYLEPLSKIICEINEGGLLRIKNEDELQNTDLLKQIVFKETAILFGGGCRLAGDLTGATKKEQDALEKLGVSFGMALGLSEYALETGNYYKEALTALTSLPPGENRDVLEKLICFILEQNMGLALQFK</sequence>
<dbReference type="SUPFAM" id="SSF48576">
    <property type="entry name" value="Terpenoid synthases"/>
    <property type="match status" value="1"/>
</dbReference>
<name>A0A1M5B2P1_9FIRM</name>
<dbReference type="GO" id="GO:0046872">
    <property type="term" value="F:metal ion binding"/>
    <property type="evidence" value="ECO:0007669"/>
    <property type="project" value="UniProtKB-KW"/>
</dbReference>
<evidence type="ECO:0000256" key="2">
    <source>
        <dbReference type="ARBA" id="ARBA00006706"/>
    </source>
</evidence>
<dbReference type="PANTHER" id="PTHR12001">
    <property type="entry name" value="GERANYLGERANYL PYROPHOSPHATE SYNTHASE"/>
    <property type="match status" value="1"/>
</dbReference>
<evidence type="ECO:0000313" key="8">
    <source>
        <dbReference type="Proteomes" id="UP000184196"/>
    </source>
</evidence>
<comment type="similarity">
    <text evidence="2 6">Belongs to the FPP/GGPP synthase family.</text>
</comment>